<feature type="non-terminal residue" evidence="8">
    <location>
        <position position="1"/>
    </location>
</feature>
<organism evidence="8 10">
    <name type="scientific">Pristionchus mayeri</name>
    <dbReference type="NCBI Taxonomy" id="1317129"/>
    <lineage>
        <taxon>Eukaryota</taxon>
        <taxon>Metazoa</taxon>
        <taxon>Ecdysozoa</taxon>
        <taxon>Nematoda</taxon>
        <taxon>Chromadorea</taxon>
        <taxon>Rhabditida</taxon>
        <taxon>Rhabditina</taxon>
        <taxon>Diplogasteromorpha</taxon>
        <taxon>Diplogasteroidea</taxon>
        <taxon>Neodiplogasteridae</taxon>
        <taxon>Pristionchus</taxon>
    </lineage>
</organism>
<name>A0AAN5I548_9BILA</name>
<keyword evidence="4 7" id="KW-0812">Transmembrane</keyword>
<evidence type="ECO:0000313" key="8">
    <source>
        <dbReference type="EMBL" id="GMR51750.1"/>
    </source>
</evidence>
<dbReference type="SUPFAM" id="SSF103473">
    <property type="entry name" value="MFS general substrate transporter"/>
    <property type="match status" value="1"/>
</dbReference>
<evidence type="ECO:0000256" key="3">
    <source>
        <dbReference type="ARBA" id="ARBA00022448"/>
    </source>
</evidence>
<keyword evidence="7" id="KW-0406">Ion transport</keyword>
<evidence type="ECO:0000313" key="10">
    <source>
        <dbReference type="Proteomes" id="UP001328107"/>
    </source>
</evidence>
<dbReference type="EMBL" id="BTRK01000005">
    <property type="protein sequence ID" value="GMR51750.1"/>
    <property type="molecule type" value="Genomic_DNA"/>
</dbReference>
<evidence type="ECO:0000256" key="2">
    <source>
        <dbReference type="ARBA" id="ARBA00006279"/>
    </source>
</evidence>
<feature type="transmembrane region" description="Helical" evidence="7">
    <location>
        <begin position="109"/>
        <end position="133"/>
    </location>
</feature>
<dbReference type="PANTHER" id="PTHR11660:SF69">
    <property type="entry name" value="SOLUTE CARRIER FAMILY 40 MEMBER"/>
    <property type="match status" value="1"/>
</dbReference>
<dbReference type="Proteomes" id="UP001328107">
    <property type="component" value="Unassembled WGS sequence"/>
</dbReference>
<dbReference type="InterPro" id="IPR036259">
    <property type="entry name" value="MFS_trans_sf"/>
</dbReference>
<evidence type="ECO:0000256" key="5">
    <source>
        <dbReference type="ARBA" id="ARBA00022989"/>
    </source>
</evidence>
<evidence type="ECO:0000256" key="1">
    <source>
        <dbReference type="ARBA" id="ARBA00004141"/>
    </source>
</evidence>
<dbReference type="EMBL" id="BTRK01000005">
    <property type="protein sequence ID" value="GMR51753.1"/>
    <property type="molecule type" value="Genomic_DNA"/>
</dbReference>
<dbReference type="InterPro" id="IPR009716">
    <property type="entry name" value="Ferroportin-1"/>
</dbReference>
<comment type="caution">
    <text evidence="7">Lacks conserved residue(s) required for the propagation of feature annotation.</text>
</comment>
<evidence type="ECO:0000313" key="9">
    <source>
        <dbReference type="EMBL" id="GMR51753.1"/>
    </source>
</evidence>
<reference evidence="10" key="1">
    <citation type="submission" date="2022-10" db="EMBL/GenBank/DDBJ databases">
        <title>Genome assembly of Pristionchus species.</title>
        <authorList>
            <person name="Yoshida K."/>
            <person name="Sommer R.J."/>
        </authorList>
    </citation>
    <scope>NUCLEOTIDE SEQUENCE [LARGE SCALE GENOMIC DNA]</scope>
    <source>
        <strain evidence="10">RS5460</strain>
    </source>
</reference>
<proteinExistence type="inferred from homology"/>
<dbReference type="GO" id="GO:0016020">
    <property type="term" value="C:membrane"/>
    <property type="evidence" value="ECO:0007669"/>
    <property type="project" value="UniProtKB-SubCell"/>
</dbReference>
<evidence type="ECO:0000256" key="6">
    <source>
        <dbReference type="ARBA" id="ARBA00023136"/>
    </source>
</evidence>
<feature type="transmembrane region" description="Helical" evidence="7">
    <location>
        <begin position="509"/>
        <end position="531"/>
    </location>
</feature>
<reference evidence="8" key="2">
    <citation type="submission" date="2023-06" db="EMBL/GenBank/DDBJ databases">
        <title>Genome assembly of Pristionchus species.</title>
        <authorList>
            <person name="Yoshida K."/>
            <person name="Sommer R.J."/>
        </authorList>
    </citation>
    <scope>NUCLEOTIDE SEQUENCE</scope>
    <source>
        <strain evidence="8">RS5460</strain>
    </source>
</reference>
<protein>
    <recommendedName>
        <fullName evidence="7">Solute carrier family 40 member</fullName>
    </recommendedName>
</protein>
<keyword evidence="10" id="KW-1185">Reference proteome</keyword>
<feature type="transmembrane region" description="Helical" evidence="7">
    <location>
        <begin position="441"/>
        <end position="462"/>
    </location>
</feature>
<dbReference type="Pfam" id="PF06963">
    <property type="entry name" value="FPN1"/>
    <property type="match status" value="1"/>
</dbReference>
<dbReference type="AlphaFoldDB" id="A0AAN5I548"/>
<dbReference type="GO" id="GO:0005381">
    <property type="term" value="F:iron ion transmembrane transporter activity"/>
    <property type="evidence" value="ECO:0007669"/>
    <property type="project" value="UniProtKB-UniRule"/>
</dbReference>
<feature type="transmembrane region" description="Helical" evidence="7">
    <location>
        <begin position="280"/>
        <end position="306"/>
    </location>
</feature>
<evidence type="ECO:0000256" key="4">
    <source>
        <dbReference type="ARBA" id="ARBA00022692"/>
    </source>
</evidence>
<feature type="transmembrane region" description="Helical" evidence="7">
    <location>
        <begin position="222"/>
        <end position="243"/>
    </location>
</feature>
<evidence type="ECO:0000256" key="7">
    <source>
        <dbReference type="RuleBase" id="RU365065"/>
    </source>
</evidence>
<accession>A0AAN5I548</accession>
<comment type="function">
    <text evidence="7">May be involved in iron transport and iron homeostasis.</text>
</comment>
<dbReference type="Gene3D" id="1.20.1250.20">
    <property type="entry name" value="MFS general substrate transporter like domains"/>
    <property type="match status" value="1"/>
</dbReference>
<dbReference type="PANTHER" id="PTHR11660">
    <property type="entry name" value="SOLUTE CARRIER FAMILY 40 MEMBER"/>
    <property type="match status" value="1"/>
</dbReference>
<sequence>SEHYDILSCDHVKWEERVALIMRFDTRFQSSALRVNAFRTREMQSMLLYAAYLCTCLEDRAWSFAISLCMQFLGGIQLVSIEQLIEGLAQIGFSGSVGRLVDLRSERKWGMIICVIGNNFSMISSCLLFLLCLPMERSNWIYTLSLLTALVLCATWRVFMIAERNVLARDWALVLVSVRGSMNRRLARTNAILTSLDQLANVLSPLLLGAVLSFASLQSTCIILAGYSAASLLLKGTLLITLYERNEDLRTKKERSRTLLEATVDSSKESDRKSSRISNLFIVLSTYYSQTVFSAAFGLALLYMTVLGFNGLDIAYGESVGLPENVMAFFRSFGSVAGIAGALMYAVFERQFGVRRTGVIGMMIQASLLSLCVVSIWLSGSPWNPTAYFSTMTWSSWWHALLGNFVSSPQPTSSEASTPPPAPHASAHIDWSTMASSDGTSIVSIFTFLIAIAASRFGLWMADLAITHIMQVATPESQRNTVFGVQNAICQTFSVLKDVLVIVLPSPSTFGICIIISYGFKLAGCCSYLFYIAKSSAQARKLTKDQELRKFSTEEAKNL</sequence>
<feature type="transmembrane region" description="Helical" evidence="7">
    <location>
        <begin position="326"/>
        <end position="347"/>
    </location>
</feature>
<keyword evidence="5 7" id="KW-1133">Transmembrane helix</keyword>
<comment type="caution">
    <text evidence="8">The sequence shown here is derived from an EMBL/GenBank/DDBJ whole genome shotgun (WGS) entry which is preliminary data.</text>
</comment>
<gene>
    <name evidence="8" type="ORF">PMAYCL1PPCAC_21945</name>
    <name evidence="9" type="ORF">PMAYCL1PPCAC_21948</name>
</gene>
<feature type="transmembrane region" description="Helical" evidence="7">
    <location>
        <begin position="139"/>
        <end position="159"/>
    </location>
</feature>
<feature type="transmembrane region" description="Helical" evidence="7">
    <location>
        <begin position="482"/>
        <end position="503"/>
    </location>
</feature>
<keyword evidence="3 7" id="KW-0813">Transport</keyword>
<comment type="subcellular location">
    <subcellularLocation>
        <location evidence="1 7">Membrane</location>
        <topology evidence="1 7">Multi-pass membrane protein</topology>
    </subcellularLocation>
</comment>
<feature type="transmembrane region" description="Helical" evidence="7">
    <location>
        <begin position="359"/>
        <end position="378"/>
    </location>
</feature>
<comment type="similarity">
    <text evidence="2 7">Belongs to the ferroportin (FP) (TC 2.A.100) family. SLC40A subfamily.</text>
</comment>
<keyword evidence="6 7" id="KW-0472">Membrane</keyword>